<evidence type="ECO:0000256" key="7">
    <source>
        <dbReference type="ARBA" id="ARBA00022723"/>
    </source>
</evidence>
<dbReference type="InterPro" id="IPR011577">
    <property type="entry name" value="Cyt_b561_bac/Ni-Hgenase"/>
</dbReference>
<dbReference type="InterPro" id="IPR052168">
    <property type="entry name" value="Cytochrome_b561_oxidase"/>
</dbReference>
<evidence type="ECO:0000256" key="8">
    <source>
        <dbReference type="ARBA" id="ARBA00022982"/>
    </source>
</evidence>
<keyword evidence="10" id="KW-0408">Iron</keyword>
<comment type="subcellular location">
    <subcellularLocation>
        <location evidence="2">Cell membrane</location>
        <topology evidence="2">Multi-pass membrane protein</topology>
    </subcellularLocation>
</comment>
<keyword evidence="8" id="KW-0249">Electron transport</keyword>
<keyword evidence="11 13" id="KW-0472">Membrane</keyword>
<dbReference type="HOGENOM" id="CLU_095321_4_1_4"/>
<feature type="transmembrane region" description="Helical" evidence="13">
    <location>
        <begin position="12"/>
        <end position="34"/>
    </location>
</feature>
<evidence type="ECO:0000256" key="11">
    <source>
        <dbReference type="ARBA" id="ARBA00023136"/>
    </source>
</evidence>
<organism evidence="15 16">
    <name type="scientific">Paracidovorax avenae (strain ATCC 19860 / DSM 7227 / CCUG 15838 / JCM 20985 / LMG 2117 / NCPPB 1011)</name>
    <name type="common">Acidovorax avenae</name>
    <dbReference type="NCBI Taxonomy" id="643561"/>
    <lineage>
        <taxon>Bacteria</taxon>
        <taxon>Pseudomonadati</taxon>
        <taxon>Pseudomonadota</taxon>
        <taxon>Betaproteobacteria</taxon>
        <taxon>Burkholderiales</taxon>
        <taxon>Comamonadaceae</taxon>
        <taxon>Paracidovorax</taxon>
    </lineage>
</organism>
<dbReference type="OrthoDB" id="8536275at2"/>
<evidence type="ECO:0000256" key="9">
    <source>
        <dbReference type="ARBA" id="ARBA00022989"/>
    </source>
</evidence>
<dbReference type="Pfam" id="PF01292">
    <property type="entry name" value="Ni_hydr_CYTB"/>
    <property type="match status" value="1"/>
</dbReference>
<dbReference type="RefSeq" id="WP_013595778.1">
    <property type="nucleotide sequence ID" value="NC_015138.1"/>
</dbReference>
<evidence type="ECO:0000256" key="5">
    <source>
        <dbReference type="ARBA" id="ARBA00022617"/>
    </source>
</evidence>
<dbReference type="Proteomes" id="UP000002482">
    <property type="component" value="Chromosome"/>
</dbReference>
<evidence type="ECO:0000256" key="3">
    <source>
        <dbReference type="ARBA" id="ARBA00022448"/>
    </source>
</evidence>
<feature type="transmembrane region" description="Helical" evidence="13">
    <location>
        <begin position="146"/>
        <end position="166"/>
    </location>
</feature>
<gene>
    <name evidence="15" type="ordered locus">Acav_3391</name>
</gene>
<comment type="similarity">
    <text evidence="12">Belongs to the cytochrome b561 family.</text>
</comment>
<dbReference type="GO" id="GO:0022904">
    <property type="term" value="P:respiratory electron transport chain"/>
    <property type="evidence" value="ECO:0007669"/>
    <property type="project" value="InterPro"/>
</dbReference>
<dbReference type="GO" id="GO:0009055">
    <property type="term" value="F:electron transfer activity"/>
    <property type="evidence" value="ECO:0007669"/>
    <property type="project" value="InterPro"/>
</dbReference>
<evidence type="ECO:0000313" key="15">
    <source>
        <dbReference type="EMBL" id="ADX47292.1"/>
    </source>
</evidence>
<keyword evidence="5" id="KW-0349">Heme</keyword>
<dbReference type="GeneID" id="34238946"/>
<keyword evidence="7" id="KW-0479">Metal-binding</keyword>
<feature type="transmembrane region" description="Helical" evidence="13">
    <location>
        <begin position="49"/>
        <end position="67"/>
    </location>
</feature>
<keyword evidence="9 13" id="KW-1133">Transmembrane helix</keyword>
<dbReference type="Gene3D" id="1.20.950.20">
    <property type="entry name" value="Transmembrane di-heme cytochromes, Chain C"/>
    <property type="match status" value="1"/>
</dbReference>
<dbReference type="PANTHER" id="PTHR30529:SF1">
    <property type="entry name" value="CYTOCHROME B561 HOMOLOG 2"/>
    <property type="match status" value="1"/>
</dbReference>
<proteinExistence type="inferred from homology"/>
<keyword evidence="16" id="KW-1185">Reference proteome</keyword>
<dbReference type="EMBL" id="CP002521">
    <property type="protein sequence ID" value="ADX47292.1"/>
    <property type="molecule type" value="Genomic_DNA"/>
</dbReference>
<reference evidence="15" key="1">
    <citation type="submission" date="2011-02" db="EMBL/GenBank/DDBJ databases">
        <title>Complete sequence of Acidovorax avenae subsp. avenae ATCC 19860.</title>
        <authorList>
            <consortium name="US DOE Joint Genome Institute"/>
            <person name="Lucas S."/>
            <person name="Copeland A."/>
            <person name="Lapidus A."/>
            <person name="Cheng J.-F."/>
            <person name="Goodwin L."/>
            <person name="Pitluck S."/>
            <person name="Chertkov O."/>
            <person name="Held B."/>
            <person name="Detter J.C."/>
            <person name="Han C."/>
            <person name="Tapia R."/>
            <person name="Land M."/>
            <person name="Hauser L."/>
            <person name="Kyrpides N."/>
            <person name="Ivanova N."/>
            <person name="Ovchinnikova G."/>
            <person name="Pagani I."/>
            <person name="Gordon S."/>
            <person name="Woyke T."/>
        </authorList>
    </citation>
    <scope>NUCLEOTIDE SEQUENCE</scope>
    <source>
        <strain evidence="15">ATCC 19860</strain>
    </source>
</reference>
<dbReference type="PANTHER" id="PTHR30529">
    <property type="entry name" value="CYTOCHROME B561"/>
    <property type="match status" value="1"/>
</dbReference>
<evidence type="ECO:0000256" key="2">
    <source>
        <dbReference type="ARBA" id="ARBA00004651"/>
    </source>
</evidence>
<protein>
    <submittedName>
        <fullName evidence="15">Cytochrome b/b6 domain protein</fullName>
    </submittedName>
</protein>
<dbReference type="GO" id="GO:0020037">
    <property type="term" value="F:heme binding"/>
    <property type="evidence" value="ECO:0007669"/>
    <property type="project" value="TreeGrafter"/>
</dbReference>
<dbReference type="InterPro" id="IPR016174">
    <property type="entry name" value="Di-haem_cyt_TM"/>
</dbReference>
<evidence type="ECO:0000256" key="13">
    <source>
        <dbReference type="SAM" id="Phobius"/>
    </source>
</evidence>
<sequence length="185" mass="20356">MTPSRPARYTATAILLHWVLGLAIVAVFLLGLYMTGLPFSPQRLKFYNWHKWAGVAILALSALRLLWRLTHRPPALPAAVQSAMPAWQRAAHHGTHHLMYLLFFAVPLIGWAYSSAAGFPIVFLGIVPLPSFVPVSPELAEAIKPWHQISAYALAVLVVLHVAAALKHQVIDRDGLIGRMLPGRA</sequence>
<evidence type="ECO:0000259" key="14">
    <source>
        <dbReference type="Pfam" id="PF01292"/>
    </source>
</evidence>
<keyword evidence="6 13" id="KW-0812">Transmembrane</keyword>
<feature type="domain" description="Cytochrome b561 bacterial/Ni-hydrogenase" evidence="14">
    <location>
        <begin position="8"/>
        <end position="183"/>
    </location>
</feature>
<comment type="cofactor">
    <cofactor evidence="1">
        <name>heme b</name>
        <dbReference type="ChEBI" id="CHEBI:60344"/>
    </cofactor>
</comment>
<name>F0QA32_PARA1</name>
<evidence type="ECO:0000313" key="16">
    <source>
        <dbReference type="Proteomes" id="UP000002482"/>
    </source>
</evidence>
<dbReference type="GO" id="GO:0005886">
    <property type="term" value="C:plasma membrane"/>
    <property type="evidence" value="ECO:0007669"/>
    <property type="project" value="UniProtKB-SubCell"/>
</dbReference>
<dbReference type="SUPFAM" id="SSF81342">
    <property type="entry name" value="Transmembrane di-heme cytochromes"/>
    <property type="match status" value="1"/>
</dbReference>
<keyword evidence="3" id="KW-0813">Transport</keyword>
<evidence type="ECO:0000256" key="10">
    <source>
        <dbReference type="ARBA" id="ARBA00023004"/>
    </source>
</evidence>
<evidence type="ECO:0000256" key="1">
    <source>
        <dbReference type="ARBA" id="ARBA00001970"/>
    </source>
</evidence>
<accession>F0QA32</accession>
<evidence type="ECO:0000256" key="4">
    <source>
        <dbReference type="ARBA" id="ARBA00022475"/>
    </source>
</evidence>
<keyword evidence="4" id="KW-1003">Cell membrane</keyword>
<dbReference type="GO" id="GO:0046872">
    <property type="term" value="F:metal ion binding"/>
    <property type="evidence" value="ECO:0007669"/>
    <property type="project" value="UniProtKB-KW"/>
</dbReference>
<dbReference type="KEGG" id="aaa:Acav_3391"/>
<evidence type="ECO:0000256" key="12">
    <source>
        <dbReference type="ARBA" id="ARBA00037975"/>
    </source>
</evidence>
<feature type="transmembrane region" description="Helical" evidence="13">
    <location>
        <begin position="98"/>
        <end position="126"/>
    </location>
</feature>
<dbReference type="AlphaFoldDB" id="F0QA32"/>
<evidence type="ECO:0000256" key="6">
    <source>
        <dbReference type="ARBA" id="ARBA00022692"/>
    </source>
</evidence>